<feature type="transmembrane region" description="Helical" evidence="1">
    <location>
        <begin position="34"/>
        <end position="57"/>
    </location>
</feature>
<evidence type="ECO:0000256" key="1">
    <source>
        <dbReference type="SAM" id="Phobius"/>
    </source>
</evidence>
<accession>A0A1H7H4N2</accession>
<organism evidence="3 4">
    <name type="scientific">Chitinophaga rupis</name>
    <dbReference type="NCBI Taxonomy" id="573321"/>
    <lineage>
        <taxon>Bacteria</taxon>
        <taxon>Pseudomonadati</taxon>
        <taxon>Bacteroidota</taxon>
        <taxon>Chitinophagia</taxon>
        <taxon>Chitinophagales</taxon>
        <taxon>Chitinophagaceae</taxon>
        <taxon>Chitinophaga</taxon>
    </lineage>
</organism>
<keyword evidence="4" id="KW-1185">Reference proteome</keyword>
<evidence type="ECO:0000256" key="2">
    <source>
        <dbReference type="SAM" id="SignalP"/>
    </source>
</evidence>
<reference evidence="3 4" key="1">
    <citation type="submission" date="2016-10" db="EMBL/GenBank/DDBJ databases">
        <authorList>
            <person name="de Groot N.N."/>
        </authorList>
    </citation>
    <scope>NUCLEOTIDE SEQUENCE [LARGE SCALE GENOMIC DNA]</scope>
    <source>
        <strain evidence="3 4">DSM 21039</strain>
    </source>
</reference>
<keyword evidence="2" id="KW-0732">Signal</keyword>
<proteinExistence type="predicted"/>
<sequence length="70" mass="7673">MKKIALTLFVTGALLALLTYAANAADLLGIKAFFEIGLLALGLMIVSSGYFLVSFLLEWARETDFFKQVL</sequence>
<dbReference type="RefSeq" id="WP_089906312.1">
    <property type="nucleotide sequence ID" value="NZ_FOBB01000001.1"/>
</dbReference>
<keyword evidence="1" id="KW-0812">Transmembrane</keyword>
<dbReference type="OrthoDB" id="680593at2"/>
<dbReference type="EMBL" id="FOBB01000001">
    <property type="protein sequence ID" value="SEK45224.1"/>
    <property type="molecule type" value="Genomic_DNA"/>
</dbReference>
<protein>
    <submittedName>
        <fullName evidence="3">Uncharacterized protein</fullName>
    </submittedName>
</protein>
<dbReference type="Proteomes" id="UP000198984">
    <property type="component" value="Unassembled WGS sequence"/>
</dbReference>
<feature type="chain" id="PRO_5011582196" evidence="2">
    <location>
        <begin position="25"/>
        <end position="70"/>
    </location>
</feature>
<name>A0A1H7H4N2_9BACT</name>
<evidence type="ECO:0000313" key="3">
    <source>
        <dbReference type="EMBL" id="SEK45224.1"/>
    </source>
</evidence>
<feature type="signal peptide" evidence="2">
    <location>
        <begin position="1"/>
        <end position="24"/>
    </location>
</feature>
<evidence type="ECO:0000313" key="4">
    <source>
        <dbReference type="Proteomes" id="UP000198984"/>
    </source>
</evidence>
<dbReference type="AlphaFoldDB" id="A0A1H7H4N2"/>
<keyword evidence="1" id="KW-1133">Transmembrane helix</keyword>
<keyword evidence="1" id="KW-0472">Membrane</keyword>
<gene>
    <name evidence="3" type="ORF">SAMN04488505_101226</name>
</gene>